<dbReference type="Gramene" id="QL11p016935:mrna">
    <property type="protein sequence ID" value="QL11p016935:mrna"/>
    <property type="gene ID" value="QL11p016935"/>
</dbReference>
<dbReference type="GeneID" id="115969060"/>
<evidence type="ECO:0000256" key="2">
    <source>
        <dbReference type="ARBA" id="ARBA00007448"/>
    </source>
</evidence>
<protein>
    <recommendedName>
        <fullName evidence="7">AAA+ ATPase domain-containing protein</fullName>
    </recommendedName>
</protein>
<dbReference type="SMART" id="SM00382">
    <property type="entry name" value="AAA"/>
    <property type="match status" value="1"/>
</dbReference>
<dbReference type="Proteomes" id="UP000594261">
    <property type="component" value="Chromosome 11"/>
</dbReference>
<proteinExistence type="inferred from homology"/>
<dbReference type="PROSITE" id="PS00674">
    <property type="entry name" value="AAA"/>
    <property type="match status" value="1"/>
</dbReference>
<evidence type="ECO:0000256" key="5">
    <source>
        <dbReference type="ARBA" id="ARBA00049360"/>
    </source>
</evidence>
<comment type="catalytic activity">
    <reaction evidence="5">
        <text>ATP + H2O = ADP + phosphate + H(+)</text>
        <dbReference type="Rhea" id="RHEA:13065"/>
        <dbReference type="ChEBI" id="CHEBI:15377"/>
        <dbReference type="ChEBI" id="CHEBI:15378"/>
        <dbReference type="ChEBI" id="CHEBI:30616"/>
        <dbReference type="ChEBI" id="CHEBI:43474"/>
        <dbReference type="ChEBI" id="CHEBI:456216"/>
    </reaction>
</comment>
<dbReference type="KEGG" id="qlo:115969060"/>
<dbReference type="GO" id="GO:0016887">
    <property type="term" value="F:ATP hydrolysis activity"/>
    <property type="evidence" value="ECO:0007669"/>
    <property type="project" value="InterPro"/>
</dbReference>
<dbReference type="InterPro" id="IPR058017">
    <property type="entry name" value="At3g28540-like_C"/>
</dbReference>
<dbReference type="InterPro" id="IPR025753">
    <property type="entry name" value="AAA_N_dom"/>
</dbReference>
<dbReference type="EMBL" id="LRBV02000011">
    <property type="status" value="NOT_ANNOTATED_CDS"/>
    <property type="molecule type" value="Genomic_DNA"/>
</dbReference>
<dbReference type="InterPro" id="IPR003960">
    <property type="entry name" value="ATPase_AAA_CS"/>
</dbReference>
<reference evidence="8" key="2">
    <citation type="submission" date="2021-01" db="UniProtKB">
        <authorList>
            <consortium name="EnsemblPlants"/>
        </authorList>
    </citation>
    <scope>IDENTIFICATION</scope>
</reference>
<feature type="domain" description="AAA+ ATPase" evidence="7">
    <location>
        <begin position="249"/>
        <end position="381"/>
    </location>
</feature>
<dbReference type="SUPFAM" id="SSF52540">
    <property type="entry name" value="P-loop containing nucleoside triphosphate hydrolases"/>
    <property type="match status" value="1"/>
</dbReference>
<dbReference type="InterPro" id="IPR050747">
    <property type="entry name" value="Mitochondrial_chaperone_BCS1"/>
</dbReference>
<dbReference type="CDD" id="cd19510">
    <property type="entry name" value="RecA-like_BCS1"/>
    <property type="match status" value="1"/>
</dbReference>
<dbReference type="InterPro" id="IPR027417">
    <property type="entry name" value="P-loop_NTPase"/>
</dbReference>
<dbReference type="InterPro" id="IPR003959">
    <property type="entry name" value="ATPase_AAA_core"/>
</dbReference>
<accession>A0A7N2MVT5</accession>
<keyword evidence="6" id="KW-0547">Nucleotide-binding</keyword>
<dbReference type="InParanoid" id="A0A7N2MVT5"/>
<dbReference type="Pfam" id="PF14363">
    <property type="entry name" value="AAA_assoc"/>
    <property type="match status" value="1"/>
</dbReference>
<evidence type="ECO:0000256" key="1">
    <source>
        <dbReference type="ARBA" id="ARBA00001946"/>
    </source>
</evidence>
<gene>
    <name evidence="8" type="primary">LOC115969060</name>
</gene>
<dbReference type="Gene3D" id="6.10.280.40">
    <property type="match status" value="1"/>
</dbReference>
<evidence type="ECO:0000256" key="3">
    <source>
        <dbReference type="ARBA" id="ARBA00022801"/>
    </source>
</evidence>
<evidence type="ECO:0000313" key="9">
    <source>
        <dbReference type="Proteomes" id="UP000594261"/>
    </source>
</evidence>
<evidence type="ECO:0000259" key="7">
    <source>
        <dbReference type="SMART" id="SM00382"/>
    </source>
</evidence>
<evidence type="ECO:0000256" key="6">
    <source>
        <dbReference type="RuleBase" id="RU003651"/>
    </source>
</evidence>
<comment type="similarity">
    <text evidence="2">Belongs to the AAA ATPase family. BCS1 subfamily.</text>
</comment>
<dbReference type="EnsemblPlants" id="QL11p016935:mrna">
    <property type="protein sequence ID" value="QL11p016935:mrna"/>
    <property type="gene ID" value="QL11p016935"/>
</dbReference>
<dbReference type="OMA" id="IMVMEDI"/>
<dbReference type="Gene3D" id="3.40.50.300">
    <property type="entry name" value="P-loop containing nucleotide triphosphate hydrolases"/>
    <property type="match status" value="1"/>
</dbReference>
<sequence length="522" mass="59581">MFPLLEVLKSLAQLSLAQLSLAQLFTATVIIVLSPILTDRIAAVRSILFSNYQDYFFPQLTMIIEESDGFSQNQLYAAARTYVGVLFSVSRKPRHFKCRRAIKGEKLVFDFVGEDFYQKKDIAREDSIIANFEGIKLEWKSRAKINEHNGETVSKYFELSFDKRHEKKVLEYYIPHLLARAEEIRKEERVPRLYSRGGSGLGEWLSINFEHPTTFEKLAMDPTLKRMLKDDLDRFVKRKDWYKKVGRAWKRGYLIYGPPGTGKSTLIAAMANFLKFDIYDVDISSINSDLDLRKILLSTSNGSIMVMEDIDCARLEKGGQQNKASSAKFTLSGLLNVIDGLWSNCGDERIIVFTTNHKDKLDPALFRRGRMDVHVHMSYCTIDGFKLLATNYLKIEDDHQLYRQIEVLLANVEVTPAEIAEELLNSSGSSDDVVLARLVEFFEQKLHVKAKAAELKERLKSADIDVDAEGLVKFLKQKKLENAKEKEVEQLLNSGDTDIDAEGFVKFIKQKKIEDAKAAEAK</sequence>
<dbReference type="Pfam" id="PF25568">
    <property type="entry name" value="AAA_lid_At3g28540"/>
    <property type="match status" value="1"/>
</dbReference>
<name>A0A7N2MVT5_QUELO</name>
<dbReference type="GO" id="GO:0005524">
    <property type="term" value="F:ATP binding"/>
    <property type="evidence" value="ECO:0007669"/>
    <property type="project" value="UniProtKB-KW"/>
</dbReference>
<dbReference type="RefSeq" id="XP_030944483.1">
    <property type="nucleotide sequence ID" value="XM_031088623.1"/>
</dbReference>
<evidence type="ECO:0000256" key="4">
    <source>
        <dbReference type="ARBA" id="ARBA00022842"/>
    </source>
</evidence>
<keyword evidence="9" id="KW-1185">Reference proteome</keyword>
<keyword evidence="4" id="KW-0460">Magnesium</keyword>
<dbReference type="InterPro" id="IPR003593">
    <property type="entry name" value="AAA+_ATPase"/>
</dbReference>
<keyword evidence="3" id="KW-0378">Hydrolase</keyword>
<comment type="cofactor">
    <cofactor evidence="1">
        <name>Mg(2+)</name>
        <dbReference type="ChEBI" id="CHEBI:18420"/>
    </cofactor>
</comment>
<dbReference type="AlphaFoldDB" id="A0A7N2MVT5"/>
<reference evidence="8 9" key="1">
    <citation type="journal article" date="2016" name="G3 (Bethesda)">
        <title>First Draft Assembly and Annotation of the Genome of a California Endemic Oak Quercus lobata Nee (Fagaceae).</title>
        <authorList>
            <person name="Sork V.L."/>
            <person name="Fitz-Gibbon S.T."/>
            <person name="Puiu D."/>
            <person name="Crepeau M."/>
            <person name="Gugger P.F."/>
            <person name="Sherman R."/>
            <person name="Stevens K."/>
            <person name="Langley C.H."/>
            <person name="Pellegrini M."/>
            <person name="Salzberg S.L."/>
        </authorList>
    </citation>
    <scope>NUCLEOTIDE SEQUENCE [LARGE SCALE GENOMIC DNA]</scope>
    <source>
        <strain evidence="8 9">cv. SW786</strain>
    </source>
</reference>
<dbReference type="Pfam" id="PF00004">
    <property type="entry name" value="AAA"/>
    <property type="match status" value="1"/>
</dbReference>
<keyword evidence="6" id="KW-0067">ATP-binding</keyword>
<organism evidence="8 9">
    <name type="scientific">Quercus lobata</name>
    <name type="common">Valley oak</name>
    <dbReference type="NCBI Taxonomy" id="97700"/>
    <lineage>
        <taxon>Eukaryota</taxon>
        <taxon>Viridiplantae</taxon>
        <taxon>Streptophyta</taxon>
        <taxon>Embryophyta</taxon>
        <taxon>Tracheophyta</taxon>
        <taxon>Spermatophyta</taxon>
        <taxon>Magnoliopsida</taxon>
        <taxon>eudicotyledons</taxon>
        <taxon>Gunneridae</taxon>
        <taxon>Pentapetalae</taxon>
        <taxon>rosids</taxon>
        <taxon>fabids</taxon>
        <taxon>Fagales</taxon>
        <taxon>Fagaceae</taxon>
        <taxon>Quercus</taxon>
    </lineage>
</organism>
<dbReference type="OrthoDB" id="10251412at2759"/>
<dbReference type="PANTHER" id="PTHR23070">
    <property type="entry name" value="BCS1 AAA-TYPE ATPASE"/>
    <property type="match status" value="1"/>
</dbReference>
<dbReference type="GO" id="GO:0006950">
    <property type="term" value="P:response to stress"/>
    <property type="evidence" value="ECO:0007669"/>
    <property type="project" value="UniProtKB-ARBA"/>
</dbReference>
<evidence type="ECO:0000313" key="8">
    <source>
        <dbReference type="EnsemblPlants" id="QL11p016935:mrna"/>
    </source>
</evidence>